<dbReference type="Proteomes" id="UP000694856">
    <property type="component" value="Chromosome 21"/>
</dbReference>
<organism evidence="2 3">
    <name type="scientific">Camelus ferus</name>
    <name type="common">Wild bactrian camel</name>
    <name type="synonym">Camelus bactrianus ferus</name>
    <dbReference type="NCBI Taxonomy" id="419612"/>
    <lineage>
        <taxon>Eukaryota</taxon>
        <taxon>Metazoa</taxon>
        <taxon>Chordata</taxon>
        <taxon>Craniata</taxon>
        <taxon>Vertebrata</taxon>
        <taxon>Euteleostomi</taxon>
        <taxon>Mammalia</taxon>
        <taxon>Eutheria</taxon>
        <taxon>Laurasiatheria</taxon>
        <taxon>Artiodactyla</taxon>
        <taxon>Tylopoda</taxon>
        <taxon>Camelidae</taxon>
        <taxon>Camelus</taxon>
    </lineage>
</organism>
<gene>
    <name evidence="3" type="primary">LOC116658785</name>
</gene>
<feature type="compositionally biased region" description="Basic residues" evidence="1">
    <location>
        <begin position="1"/>
        <end position="10"/>
    </location>
</feature>
<name>A0A8B8RR62_CAMFR</name>
<feature type="region of interest" description="Disordered" evidence="1">
    <location>
        <begin position="224"/>
        <end position="244"/>
    </location>
</feature>
<accession>A0A8B8RR62</accession>
<feature type="region of interest" description="Disordered" evidence="1">
    <location>
        <begin position="299"/>
        <end position="343"/>
    </location>
</feature>
<protein>
    <submittedName>
        <fullName evidence="3">Uncharacterized protein LOC116658785 isoform X1</fullName>
    </submittedName>
</protein>
<keyword evidence="2" id="KW-1185">Reference proteome</keyword>
<reference evidence="3" key="1">
    <citation type="submission" date="2025-08" db="UniProtKB">
        <authorList>
            <consortium name="RefSeq"/>
        </authorList>
    </citation>
    <scope>IDENTIFICATION</scope>
    <source>
        <tissue evidence="3">Ear skin</tissue>
    </source>
</reference>
<feature type="compositionally biased region" description="Basic and acidic residues" evidence="1">
    <location>
        <begin position="58"/>
        <end position="73"/>
    </location>
</feature>
<dbReference type="GeneID" id="116658785"/>
<feature type="compositionally biased region" description="Basic and acidic residues" evidence="1">
    <location>
        <begin position="229"/>
        <end position="238"/>
    </location>
</feature>
<sequence>MIKRQRHRNGQRAGGRQASISSRQGKAGEAVGVAAQWRSLSTPTPNTRQRQRLGLRLRSREWVTKREEQDRRQGVRGAARPASSCVLRASPSATLRAEVMAPAASSLPTQTGRAPPPAPPRPCLLTRAGRPPPPSYSHWEGEAWQVLQSLGRDPVAALPSRRGKASGQWQNLHYFPFRFFFFLPERQAASLTPRRWRCQRQWGTTQTDLRSQPRGLRGEVLAKGASPAHEARAARPGEGHVAQAGTRSAPLPWVPGRWQDWPAQGSSVLRAAGAPGRRPLWWEGLASSTHPNLEQDVSLAAGTSRARAAGHPRRRPLPRESAKETAFGANPPDRNLPWVQSHQ</sequence>
<dbReference type="AlphaFoldDB" id="A0A8B8RR62"/>
<feature type="compositionally biased region" description="Polar residues" evidence="1">
    <location>
        <begin position="38"/>
        <end position="47"/>
    </location>
</feature>
<dbReference type="RefSeq" id="XP_032320431.1">
    <property type="nucleotide sequence ID" value="XM_032464540.1"/>
</dbReference>
<feature type="region of interest" description="Disordered" evidence="1">
    <location>
        <begin position="1"/>
        <end position="83"/>
    </location>
</feature>
<evidence type="ECO:0000313" key="2">
    <source>
        <dbReference type="Proteomes" id="UP000694856"/>
    </source>
</evidence>
<evidence type="ECO:0000256" key="1">
    <source>
        <dbReference type="SAM" id="MobiDB-lite"/>
    </source>
</evidence>
<dbReference type="KEGG" id="cfr:116658785"/>
<proteinExistence type="predicted"/>
<evidence type="ECO:0000313" key="3">
    <source>
        <dbReference type="RefSeq" id="XP_032320431.1"/>
    </source>
</evidence>